<evidence type="ECO:0000313" key="9">
    <source>
        <dbReference type="Proteomes" id="UP001232245"/>
    </source>
</evidence>
<keyword evidence="4 6" id="KW-0289">Folate biosynthesis</keyword>
<dbReference type="Gene3D" id="3.30.1130.10">
    <property type="match status" value="1"/>
</dbReference>
<comment type="function">
    <text evidence="6">Catalyzes the conversion of 7,8-dihydroneopterin to 6-hydroxymethyl-7,8-dihydropterin.</text>
</comment>
<evidence type="ECO:0000256" key="2">
    <source>
        <dbReference type="ARBA" id="ARBA00005013"/>
    </source>
</evidence>
<comment type="catalytic activity">
    <reaction evidence="1 6">
        <text>7,8-dihydroneopterin = 6-hydroxymethyl-7,8-dihydropterin + glycolaldehyde</text>
        <dbReference type="Rhea" id="RHEA:10540"/>
        <dbReference type="ChEBI" id="CHEBI:17001"/>
        <dbReference type="ChEBI" id="CHEBI:17071"/>
        <dbReference type="ChEBI" id="CHEBI:44841"/>
        <dbReference type="EC" id="4.1.2.25"/>
    </reaction>
</comment>
<name>A0ABT9Z919_9BACI</name>
<reference evidence="8 9" key="1">
    <citation type="submission" date="2023-07" db="EMBL/GenBank/DDBJ databases">
        <title>Genomic Encyclopedia of Type Strains, Phase IV (KMG-IV): sequencing the most valuable type-strain genomes for metagenomic binning, comparative biology and taxonomic classification.</title>
        <authorList>
            <person name="Goeker M."/>
        </authorList>
    </citation>
    <scope>NUCLEOTIDE SEQUENCE [LARGE SCALE GENOMIC DNA]</scope>
    <source>
        <strain evidence="8 9">DSM 17723</strain>
    </source>
</reference>
<evidence type="ECO:0000256" key="5">
    <source>
        <dbReference type="ARBA" id="ARBA00023239"/>
    </source>
</evidence>
<dbReference type="SUPFAM" id="SSF55620">
    <property type="entry name" value="Tetrahydrobiopterin biosynthesis enzymes-like"/>
    <property type="match status" value="1"/>
</dbReference>
<dbReference type="EC" id="4.1.2.25" evidence="6"/>
<dbReference type="Pfam" id="PF02152">
    <property type="entry name" value="FolB"/>
    <property type="match status" value="1"/>
</dbReference>
<comment type="pathway">
    <text evidence="2 6">Cofactor biosynthesis; tetrahydrofolate biosynthesis; 2-amino-4-hydroxy-6-hydroxymethyl-7,8-dihydropteridine diphosphate from 7,8-dihydroneopterin triphosphate: step 3/4.</text>
</comment>
<evidence type="ECO:0000256" key="4">
    <source>
        <dbReference type="ARBA" id="ARBA00022909"/>
    </source>
</evidence>
<accession>A0ABT9Z919</accession>
<evidence type="ECO:0000259" key="7">
    <source>
        <dbReference type="SMART" id="SM00905"/>
    </source>
</evidence>
<organism evidence="8 9">
    <name type="scientific">Metabacillus niabensis</name>
    <dbReference type="NCBI Taxonomy" id="324854"/>
    <lineage>
        <taxon>Bacteria</taxon>
        <taxon>Bacillati</taxon>
        <taxon>Bacillota</taxon>
        <taxon>Bacilli</taxon>
        <taxon>Bacillales</taxon>
        <taxon>Bacillaceae</taxon>
        <taxon>Metabacillus</taxon>
    </lineage>
</organism>
<dbReference type="PANTHER" id="PTHR42844:SF1">
    <property type="entry name" value="DIHYDRONEOPTERIN ALDOLASE 1-RELATED"/>
    <property type="match status" value="1"/>
</dbReference>
<dbReference type="NCBIfam" id="TIGR00525">
    <property type="entry name" value="folB"/>
    <property type="match status" value="1"/>
</dbReference>
<feature type="domain" description="Dihydroneopterin aldolase/epimerase" evidence="7">
    <location>
        <begin position="11"/>
        <end position="124"/>
    </location>
</feature>
<protein>
    <recommendedName>
        <fullName evidence="6">7,8-dihydroneopterin aldolase</fullName>
        <ecNumber evidence="6">4.1.2.25</ecNumber>
    </recommendedName>
</protein>
<dbReference type="NCBIfam" id="TIGR00526">
    <property type="entry name" value="folB_dom"/>
    <property type="match status" value="1"/>
</dbReference>
<keyword evidence="9" id="KW-1185">Reference proteome</keyword>
<dbReference type="InterPro" id="IPR006156">
    <property type="entry name" value="Dihydroneopterin_aldolase"/>
</dbReference>
<evidence type="ECO:0000256" key="3">
    <source>
        <dbReference type="ARBA" id="ARBA00005708"/>
    </source>
</evidence>
<dbReference type="EMBL" id="JAUSTZ010000023">
    <property type="protein sequence ID" value="MDQ0228495.1"/>
    <property type="molecule type" value="Genomic_DNA"/>
</dbReference>
<comment type="similarity">
    <text evidence="3 6">Belongs to the DHNA family.</text>
</comment>
<evidence type="ECO:0000313" key="8">
    <source>
        <dbReference type="EMBL" id="MDQ0228495.1"/>
    </source>
</evidence>
<keyword evidence="5 6" id="KW-0456">Lyase</keyword>
<dbReference type="CDD" id="cd00534">
    <property type="entry name" value="DHNA_DHNTPE"/>
    <property type="match status" value="1"/>
</dbReference>
<dbReference type="Proteomes" id="UP001232245">
    <property type="component" value="Unassembled WGS sequence"/>
</dbReference>
<dbReference type="InterPro" id="IPR006157">
    <property type="entry name" value="FolB_dom"/>
</dbReference>
<comment type="caution">
    <text evidence="8">The sequence shown here is derived from an EMBL/GenBank/DDBJ whole genome shotgun (WGS) entry which is preliminary data.</text>
</comment>
<dbReference type="GO" id="GO:0004150">
    <property type="term" value="F:dihydroneopterin aldolase activity"/>
    <property type="evidence" value="ECO:0007669"/>
    <property type="project" value="UniProtKB-EC"/>
</dbReference>
<evidence type="ECO:0000256" key="1">
    <source>
        <dbReference type="ARBA" id="ARBA00001353"/>
    </source>
</evidence>
<dbReference type="SMART" id="SM00905">
    <property type="entry name" value="FolB"/>
    <property type="match status" value="1"/>
</dbReference>
<gene>
    <name evidence="8" type="ORF">J2S02_004878</name>
</gene>
<proteinExistence type="inferred from homology"/>
<dbReference type="PANTHER" id="PTHR42844">
    <property type="entry name" value="DIHYDRONEOPTERIN ALDOLASE 1-RELATED"/>
    <property type="match status" value="1"/>
</dbReference>
<evidence type="ECO:0000256" key="6">
    <source>
        <dbReference type="RuleBase" id="RU362079"/>
    </source>
</evidence>
<dbReference type="InterPro" id="IPR043133">
    <property type="entry name" value="GTP-CH-I_C/QueF"/>
</dbReference>
<sequence length="127" mass="14451">MEKEDTKIDKIYVNGMEFYGYHGVLAEETKLGQRFRVDLTVELDLSKAGETDDLTHTVNYAMLYNRCKEIVEGQPFKLIEAVAENIAKEILSTFKAVQTCTVKLIKPDPPIRGHYKDVAVEITRGRV</sequence>